<dbReference type="GO" id="GO:0006427">
    <property type="term" value="P:histidyl-tRNA aminoacylation"/>
    <property type="evidence" value="ECO:0007669"/>
    <property type="project" value="UniProtKB-UniRule"/>
</dbReference>
<gene>
    <name evidence="9" type="primary">hisS</name>
    <name evidence="12" type="ordered locus">Thein_1301</name>
</gene>
<feature type="binding site" evidence="10">
    <location>
        <begin position="80"/>
        <end position="82"/>
    </location>
    <ligand>
        <name>L-histidine</name>
        <dbReference type="ChEBI" id="CHEBI:57595"/>
    </ligand>
</feature>
<dbReference type="InParanoid" id="F8A940"/>
<dbReference type="SUPFAM" id="SSF55681">
    <property type="entry name" value="Class II aaRS and biotin synthetases"/>
    <property type="match status" value="1"/>
</dbReference>
<comment type="similarity">
    <text evidence="1 9">Belongs to the class-II aminoacyl-tRNA synthetase family.</text>
</comment>
<evidence type="ECO:0000256" key="6">
    <source>
        <dbReference type="ARBA" id="ARBA00022917"/>
    </source>
</evidence>
<protein>
    <recommendedName>
        <fullName evidence="9">Histidine--tRNA ligase</fullName>
        <ecNumber evidence="9">6.1.1.21</ecNumber>
    </recommendedName>
    <alternativeName>
        <fullName evidence="9">Histidyl-tRNA synthetase</fullName>
        <shortName evidence="9">HisRS</shortName>
    </alternativeName>
</protein>
<dbReference type="Pfam" id="PF13393">
    <property type="entry name" value="tRNA-synt_His"/>
    <property type="match status" value="1"/>
</dbReference>
<feature type="binding site" evidence="10">
    <location>
        <begin position="260"/>
        <end position="261"/>
    </location>
    <ligand>
        <name>L-histidine</name>
        <dbReference type="ChEBI" id="CHEBI:57595"/>
    </ligand>
</feature>
<sequence length="416" mass="46929">MIKAVRGFKDILPGETGKWVYLEGLARRLFNAYGFREIRTPILEKTELFARSIGEATDIVEKEMYTFLDRNKESVTLRPEATAGICRAVIEHGLYAKAKVLKLFTMGPMFRHERPQKGRLRQFHQFNAEVFGSHTPGTDAEVIALAMDILEAGGAKDLRLEINSLGCPECRPDFRENLRKFLRDNADKLCEDCKRRTERNPLRALDCKKESCQAVYVNAPLIEEFWCEDCRKHFARVLEELELLGLDYVKNPRLVRGLDYYVRTTFEIKARGLGAQDTVAAGGRYDGLLKALGGPDIPGVGFAIGVERFLLVANLPEGLERGLDLFVAALGEEAKRKILSLVRSLRQNGFSVDLDHEGRSLKAQLKTANRLKARYTLILGENELKEKVALLRDMATGEQETLSLAGLEKELIKRLS</sequence>
<feature type="binding site" evidence="10">
    <location>
        <position position="256"/>
    </location>
    <ligand>
        <name>L-histidine</name>
        <dbReference type="ChEBI" id="CHEBI:57595"/>
    </ligand>
</feature>
<feature type="binding site" evidence="10">
    <location>
        <position position="129"/>
    </location>
    <ligand>
        <name>L-histidine</name>
        <dbReference type="ChEBI" id="CHEBI:57595"/>
    </ligand>
</feature>
<dbReference type="PIRSF" id="PIRSF001549">
    <property type="entry name" value="His-tRNA_synth"/>
    <property type="match status" value="1"/>
</dbReference>
<comment type="subcellular location">
    <subcellularLocation>
        <location evidence="9">Cytoplasm</location>
    </subcellularLocation>
</comment>
<dbReference type="KEGG" id="tid:Thein_1301"/>
<evidence type="ECO:0000256" key="9">
    <source>
        <dbReference type="HAMAP-Rule" id="MF_00127"/>
    </source>
</evidence>
<keyword evidence="4 9" id="KW-0547">Nucleotide-binding</keyword>
<dbReference type="PANTHER" id="PTHR43707">
    <property type="entry name" value="HISTIDYL-TRNA SYNTHETASE"/>
    <property type="match status" value="1"/>
</dbReference>
<dbReference type="InterPro" id="IPR004154">
    <property type="entry name" value="Anticodon-bd"/>
</dbReference>
<dbReference type="eggNOG" id="COG0124">
    <property type="taxonomic scope" value="Bacteria"/>
</dbReference>
<dbReference type="Pfam" id="PF03129">
    <property type="entry name" value="HGTP_anticodon"/>
    <property type="match status" value="1"/>
</dbReference>
<reference evidence="12 13" key="2">
    <citation type="journal article" date="2012" name="Stand. Genomic Sci.">
        <title>Complete genome sequence of the thermophilic sulfate-reducing ocean bacterium Thermodesulfatator indicus type strain (CIR29812(T)).</title>
        <authorList>
            <person name="Anderson I."/>
            <person name="Saunders E."/>
            <person name="Lapidus A."/>
            <person name="Nolan M."/>
            <person name="Lucas S."/>
            <person name="Tice H."/>
            <person name="Del Rio T.G."/>
            <person name="Cheng J.F."/>
            <person name="Han C."/>
            <person name="Tapia R."/>
            <person name="Goodwin L.A."/>
            <person name="Pitluck S."/>
            <person name="Liolios K."/>
            <person name="Mavromatis K."/>
            <person name="Pagani I."/>
            <person name="Ivanova N."/>
            <person name="Mikhailova N."/>
            <person name="Pati A."/>
            <person name="Chen A."/>
            <person name="Palaniappan K."/>
            <person name="Land M."/>
            <person name="Hauser L."/>
            <person name="Jeffries C.D."/>
            <person name="Chang Y.J."/>
            <person name="Brambilla E.M."/>
            <person name="Rohde M."/>
            <person name="Spring S."/>
            <person name="Goker M."/>
            <person name="Detter J.C."/>
            <person name="Woyke T."/>
            <person name="Bristow J."/>
            <person name="Eisen J.A."/>
            <person name="Markowitz V."/>
            <person name="Hugenholtz P."/>
            <person name="Kyrpides N.C."/>
            <person name="Klenk H.P."/>
        </authorList>
    </citation>
    <scope>NUCLEOTIDE SEQUENCE [LARGE SCALE GENOMIC DNA]</scope>
    <source>
        <strain evidence="13">DSM 15286 / JCM 11887 / CIR29812</strain>
    </source>
</reference>
<dbReference type="InterPro" id="IPR006195">
    <property type="entry name" value="aa-tRNA-synth_II"/>
</dbReference>
<dbReference type="InterPro" id="IPR004516">
    <property type="entry name" value="HisRS/HisZ"/>
</dbReference>
<keyword evidence="9" id="KW-0963">Cytoplasm</keyword>
<dbReference type="PANTHER" id="PTHR43707:SF1">
    <property type="entry name" value="HISTIDINE--TRNA LIGASE, MITOCHONDRIAL-RELATED"/>
    <property type="match status" value="1"/>
</dbReference>
<dbReference type="Gene3D" id="3.40.50.800">
    <property type="entry name" value="Anticodon-binding domain"/>
    <property type="match status" value="1"/>
</dbReference>
<dbReference type="GO" id="GO:0005737">
    <property type="term" value="C:cytoplasm"/>
    <property type="evidence" value="ECO:0007669"/>
    <property type="project" value="UniProtKB-SubCell"/>
</dbReference>
<dbReference type="EC" id="6.1.1.21" evidence="9"/>
<dbReference type="PATRIC" id="fig|667014.3.peg.1339"/>
<dbReference type="InterPro" id="IPR015807">
    <property type="entry name" value="His-tRNA-ligase"/>
</dbReference>
<comment type="catalytic activity">
    <reaction evidence="8 9">
        <text>tRNA(His) + L-histidine + ATP = L-histidyl-tRNA(His) + AMP + diphosphate + H(+)</text>
        <dbReference type="Rhea" id="RHEA:17313"/>
        <dbReference type="Rhea" id="RHEA-COMP:9665"/>
        <dbReference type="Rhea" id="RHEA-COMP:9689"/>
        <dbReference type="ChEBI" id="CHEBI:15378"/>
        <dbReference type="ChEBI" id="CHEBI:30616"/>
        <dbReference type="ChEBI" id="CHEBI:33019"/>
        <dbReference type="ChEBI" id="CHEBI:57595"/>
        <dbReference type="ChEBI" id="CHEBI:78442"/>
        <dbReference type="ChEBI" id="CHEBI:78527"/>
        <dbReference type="ChEBI" id="CHEBI:456215"/>
        <dbReference type="EC" id="6.1.1.21"/>
    </reaction>
</comment>
<dbReference type="Proteomes" id="UP000006793">
    <property type="component" value="Chromosome"/>
</dbReference>
<dbReference type="PaxDb" id="667014-Thein_1301"/>
<dbReference type="AlphaFoldDB" id="F8A940"/>
<reference evidence="13" key="1">
    <citation type="submission" date="2011-04" db="EMBL/GenBank/DDBJ databases">
        <title>The complete genome of Thermodesulfatator indicus DSM 15286.</title>
        <authorList>
            <person name="Lucas S."/>
            <person name="Copeland A."/>
            <person name="Lapidus A."/>
            <person name="Bruce D."/>
            <person name="Goodwin L."/>
            <person name="Pitluck S."/>
            <person name="Peters L."/>
            <person name="Kyrpides N."/>
            <person name="Mavromatis K."/>
            <person name="Pagani I."/>
            <person name="Ivanova N."/>
            <person name="Saunders L."/>
            <person name="Detter J.C."/>
            <person name="Tapia R."/>
            <person name="Han C."/>
            <person name="Land M."/>
            <person name="Hauser L."/>
            <person name="Markowitz V."/>
            <person name="Cheng J.-F."/>
            <person name="Hugenholtz P."/>
            <person name="Woyke T."/>
            <person name="Wu D."/>
            <person name="Spring S."/>
            <person name="Schroeder M."/>
            <person name="Brambilla E."/>
            <person name="Klenk H.-P."/>
            <person name="Eisen J.A."/>
        </authorList>
    </citation>
    <scope>NUCLEOTIDE SEQUENCE [LARGE SCALE GENOMIC DNA]</scope>
    <source>
        <strain evidence="13">DSM 15286 / JCM 11887 / CIR29812</strain>
    </source>
</reference>
<dbReference type="NCBIfam" id="TIGR00442">
    <property type="entry name" value="hisS"/>
    <property type="match status" value="1"/>
</dbReference>
<evidence type="ECO:0000256" key="5">
    <source>
        <dbReference type="ARBA" id="ARBA00022840"/>
    </source>
</evidence>
<dbReference type="EMBL" id="CP002683">
    <property type="protein sequence ID" value="AEH45168.1"/>
    <property type="molecule type" value="Genomic_DNA"/>
</dbReference>
<comment type="subunit">
    <text evidence="2 9">Homodimer.</text>
</comment>
<dbReference type="InterPro" id="IPR041715">
    <property type="entry name" value="HisRS-like_core"/>
</dbReference>
<proteinExistence type="inferred from homology"/>
<feature type="domain" description="Aminoacyl-transfer RNA synthetases class-II family profile" evidence="11">
    <location>
        <begin position="22"/>
        <end position="312"/>
    </location>
</feature>
<feature type="binding site" evidence="10">
    <location>
        <position position="111"/>
    </location>
    <ligand>
        <name>L-histidine</name>
        <dbReference type="ChEBI" id="CHEBI:57595"/>
    </ligand>
</feature>
<evidence type="ECO:0000256" key="4">
    <source>
        <dbReference type="ARBA" id="ARBA00022741"/>
    </source>
</evidence>
<feature type="binding site" evidence="10">
    <location>
        <position position="125"/>
    </location>
    <ligand>
        <name>L-histidine</name>
        <dbReference type="ChEBI" id="CHEBI:57595"/>
    </ligand>
</feature>
<dbReference type="PROSITE" id="PS50862">
    <property type="entry name" value="AA_TRNA_LIGASE_II"/>
    <property type="match status" value="1"/>
</dbReference>
<dbReference type="HAMAP" id="MF_00127">
    <property type="entry name" value="His_tRNA_synth"/>
    <property type="match status" value="1"/>
</dbReference>
<dbReference type="CDD" id="cd00859">
    <property type="entry name" value="HisRS_anticodon"/>
    <property type="match status" value="1"/>
</dbReference>
<evidence type="ECO:0000313" key="13">
    <source>
        <dbReference type="Proteomes" id="UP000006793"/>
    </source>
</evidence>
<dbReference type="RefSeq" id="WP_013907910.1">
    <property type="nucleotide sequence ID" value="NC_015681.1"/>
</dbReference>
<dbReference type="HOGENOM" id="CLU_025113_1_1_0"/>
<dbReference type="InterPro" id="IPR036621">
    <property type="entry name" value="Anticodon-bd_dom_sf"/>
</dbReference>
<evidence type="ECO:0000256" key="1">
    <source>
        <dbReference type="ARBA" id="ARBA00008226"/>
    </source>
</evidence>
<dbReference type="InterPro" id="IPR033656">
    <property type="entry name" value="HisRS_anticodon"/>
</dbReference>
<dbReference type="OrthoDB" id="9800814at2"/>
<dbReference type="CDD" id="cd00773">
    <property type="entry name" value="HisRS-like_core"/>
    <property type="match status" value="1"/>
</dbReference>
<evidence type="ECO:0000256" key="7">
    <source>
        <dbReference type="ARBA" id="ARBA00023146"/>
    </source>
</evidence>
<dbReference type="GO" id="GO:0004821">
    <property type="term" value="F:histidine-tRNA ligase activity"/>
    <property type="evidence" value="ECO:0007669"/>
    <property type="project" value="UniProtKB-UniRule"/>
</dbReference>
<evidence type="ECO:0000259" key="11">
    <source>
        <dbReference type="PROSITE" id="PS50862"/>
    </source>
</evidence>
<keyword evidence="13" id="KW-1185">Reference proteome</keyword>
<dbReference type="SUPFAM" id="SSF52954">
    <property type="entry name" value="Class II aaRS ABD-related"/>
    <property type="match status" value="1"/>
</dbReference>
<evidence type="ECO:0000256" key="2">
    <source>
        <dbReference type="ARBA" id="ARBA00011738"/>
    </source>
</evidence>
<keyword evidence="7 9" id="KW-0030">Aminoacyl-tRNA synthetase</keyword>
<keyword evidence="3 9" id="KW-0436">Ligase</keyword>
<dbReference type="InterPro" id="IPR045864">
    <property type="entry name" value="aa-tRNA-synth_II/BPL/LPL"/>
</dbReference>
<evidence type="ECO:0000256" key="10">
    <source>
        <dbReference type="PIRSR" id="PIRSR001549-1"/>
    </source>
</evidence>
<dbReference type="Gene3D" id="3.30.930.10">
    <property type="entry name" value="Bira Bifunctional Protein, Domain 2"/>
    <property type="match status" value="1"/>
</dbReference>
<accession>F8A940</accession>
<keyword evidence="6 9" id="KW-0648">Protein biosynthesis</keyword>
<dbReference type="GO" id="GO:0005524">
    <property type="term" value="F:ATP binding"/>
    <property type="evidence" value="ECO:0007669"/>
    <property type="project" value="UniProtKB-UniRule"/>
</dbReference>
<dbReference type="STRING" id="667014.Thein_1301"/>
<name>F8A940_THEID</name>
<keyword evidence="5 9" id="KW-0067">ATP-binding</keyword>
<organism evidence="12 13">
    <name type="scientific">Thermodesulfatator indicus (strain DSM 15286 / JCM 11887 / CIR29812)</name>
    <dbReference type="NCBI Taxonomy" id="667014"/>
    <lineage>
        <taxon>Bacteria</taxon>
        <taxon>Pseudomonadati</taxon>
        <taxon>Thermodesulfobacteriota</taxon>
        <taxon>Thermodesulfobacteria</taxon>
        <taxon>Thermodesulfobacteriales</taxon>
        <taxon>Thermodesulfatatoraceae</taxon>
        <taxon>Thermodesulfatator</taxon>
    </lineage>
</organism>
<evidence type="ECO:0000256" key="3">
    <source>
        <dbReference type="ARBA" id="ARBA00022598"/>
    </source>
</evidence>
<evidence type="ECO:0000256" key="8">
    <source>
        <dbReference type="ARBA" id="ARBA00047639"/>
    </source>
</evidence>
<dbReference type="FunCoup" id="F8A940">
    <property type="interactions" value="408"/>
</dbReference>
<evidence type="ECO:0000313" key="12">
    <source>
        <dbReference type="EMBL" id="AEH45168.1"/>
    </source>
</evidence>